<feature type="compositionally biased region" description="Low complexity" evidence="1">
    <location>
        <begin position="111"/>
        <end position="125"/>
    </location>
</feature>
<proteinExistence type="predicted"/>
<comment type="caution">
    <text evidence="2">The sequence shown here is derived from an EMBL/GenBank/DDBJ whole genome shotgun (WGS) entry which is preliminary data.</text>
</comment>
<gene>
    <name evidence="2" type="ORF">TARUN_4535</name>
</gene>
<dbReference type="Proteomes" id="UP000266272">
    <property type="component" value="Unassembled WGS sequence"/>
</dbReference>
<dbReference type="EMBL" id="PXOA01000256">
    <property type="protein sequence ID" value="RFU77701.1"/>
    <property type="molecule type" value="Genomic_DNA"/>
</dbReference>
<evidence type="ECO:0000313" key="3">
    <source>
        <dbReference type="Proteomes" id="UP000266272"/>
    </source>
</evidence>
<protein>
    <submittedName>
        <fullName evidence="2">Uncharacterized protein</fullName>
    </submittedName>
</protein>
<evidence type="ECO:0000256" key="1">
    <source>
        <dbReference type="SAM" id="MobiDB-lite"/>
    </source>
</evidence>
<dbReference type="OrthoDB" id="4719713at2759"/>
<accession>A0A395NP38</accession>
<organism evidence="2 3">
    <name type="scientific">Trichoderma arundinaceum</name>
    <dbReference type="NCBI Taxonomy" id="490622"/>
    <lineage>
        <taxon>Eukaryota</taxon>
        <taxon>Fungi</taxon>
        <taxon>Dikarya</taxon>
        <taxon>Ascomycota</taxon>
        <taxon>Pezizomycotina</taxon>
        <taxon>Sordariomycetes</taxon>
        <taxon>Hypocreomycetidae</taxon>
        <taxon>Hypocreales</taxon>
        <taxon>Hypocreaceae</taxon>
        <taxon>Trichoderma</taxon>
    </lineage>
</organism>
<sequence length="249" mass="28137">MATIIDPRVIKELSSLTEGINPFPNGFNFDTCRGFKKDFKSRCGISPCTAQERKQFAELLSEFRVMKKCVDTNSLYVKMESFIALTHCKRVHRNDALKAFDEWKTQRKADASSSPPRTPSRSAATHADSLESLSDISSMTPPSSAADSLGYDEPTLDSYITEKMKSLEIDTATQNTQAKTDYSCFDEVEAQREKLKRLGVVCLPERGREQDNIRIYKAIQNPPNPKRMSGGIIYILEHTKISVKQLLWN</sequence>
<name>A0A395NP38_TRIAR</name>
<feature type="region of interest" description="Disordered" evidence="1">
    <location>
        <begin position="105"/>
        <end position="151"/>
    </location>
</feature>
<feature type="compositionally biased region" description="Polar residues" evidence="1">
    <location>
        <begin position="131"/>
        <end position="146"/>
    </location>
</feature>
<reference evidence="2 3" key="1">
    <citation type="journal article" date="2018" name="PLoS Pathog.">
        <title>Evolution of structural diversity of trichothecenes, a family of toxins produced by plant pathogenic and entomopathogenic fungi.</title>
        <authorList>
            <person name="Proctor R.H."/>
            <person name="McCormick S.P."/>
            <person name="Kim H.S."/>
            <person name="Cardoza R.E."/>
            <person name="Stanley A.M."/>
            <person name="Lindo L."/>
            <person name="Kelly A."/>
            <person name="Brown D.W."/>
            <person name="Lee T."/>
            <person name="Vaughan M.M."/>
            <person name="Alexander N.J."/>
            <person name="Busman M."/>
            <person name="Gutierrez S."/>
        </authorList>
    </citation>
    <scope>NUCLEOTIDE SEQUENCE [LARGE SCALE GENOMIC DNA]</scope>
    <source>
        <strain evidence="2 3">IBT 40837</strain>
    </source>
</reference>
<keyword evidence="3" id="KW-1185">Reference proteome</keyword>
<dbReference type="AlphaFoldDB" id="A0A395NP38"/>
<evidence type="ECO:0000313" key="2">
    <source>
        <dbReference type="EMBL" id="RFU77701.1"/>
    </source>
</evidence>